<name>A0ABS6SLC5_9SPHN</name>
<feature type="binding site" evidence="4">
    <location>
        <begin position="114"/>
        <end position="118"/>
    </location>
    <ligand>
        <name>S-adenosyl-L-methionine</name>
        <dbReference type="ChEBI" id="CHEBI:59789"/>
    </ligand>
</feature>
<evidence type="ECO:0000313" key="7">
    <source>
        <dbReference type="EMBL" id="MBV7265833.1"/>
    </source>
</evidence>
<dbReference type="NCBIfam" id="TIGR03534">
    <property type="entry name" value="RF_mod_PrmC"/>
    <property type="match status" value="1"/>
</dbReference>
<accession>A0ABS6SLC5</accession>
<keyword evidence="3 4" id="KW-0949">S-adenosyl-L-methionine</keyword>
<feature type="binding site" evidence="4">
    <location>
        <position position="167"/>
    </location>
    <ligand>
        <name>S-adenosyl-L-methionine</name>
        <dbReference type="ChEBI" id="CHEBI:59789"/>
    </ligand>
</feature>
<dbReference type="PANTHER" id="PTHR18895">
    <property type="entry name" value="HEMK METHYLTRANSFERASE"/>
    <property type="match status" value="1"/>
</dbReference>
<evidence type="ECO:0000313" key="8">
    <source>
        <dbReference type="Proteomes" id="UP000699975"/>
    </source>
</evidence>
<gene>
    <name evidence="4 7" type="primary">prmC</name>
    <name evidence="7" type="ORF">KCG45_06545</name>
</gene>
<dbReference type="HAMAP" id="MF_02126">
    <property type="entry name" value="RF_methyltr_PrmC"/>
    <property type="match status" value="1"/>
</dbReference>
<comment type="caution">
    <text evidence="7">The sequence shown here is derived from an EMBL/GenBank/DDBJ whole genome shotgun (WGS) entry which is preliminary data.</text>
</comment>
<dbReference type="NCBIfam" id="TIGR00536">
    <property type="entry name" value="hemK_fam"/>
    <property type="match status" value="1"/>
</dbReference>
<feature type="binding site" evidence="4">
    <location>
        <begin position="185"/>
        <end position="188"/>
    </location>
    <ligand>
        <name>substrate</name>
    </ligand>
</feature>
<dbReference type="Proteomes" id="UP000699975">
    <property type="component" value="Unassembled WGS sequence"/>
</dbReference>
<evidence type="ECO:0000259" key="6">
    <source>
        <dbReference type="Pfam" id="PF17827"/>
    </source>
</evidence>
<keyword evidence="8" id="KW-1185">Reference proteome</keyword>
<dbReference type="CDD" id="cd02440">
    <property type="entry name" value="AdoMet_MTases"/>
    <property type="match status" value="1"/>
</dbReference>
<dbReference type="InterPro" id="IPR019874">
    <property type="entry name" value="RF_methyltr_PrmC"/>
</dbReference>
<dbReference type="EMBL" id="JAGSPB010000001">
    <property type="protein sequence ID" value="MBV7265833.1"/>
    <property type="molecule type" value="Genomic_DNA"/>
</dbReference>
<comment type="catalytic activity">
    <reaction evidence="4">
        <text>L-glutaminyl-[peptide chain release factor] + S-adenosyl-L-methionine = N(5)-methyl-L-glutaminyl-[peptide chain release factor] + S-adenosyl-L-homocysteine + H(+)</text>
        <dbReference type="Rhea" id="RHEA:42896"/>
        <dbReference type="Rhea" id="RHEA-COMP:10271"/>
        <dbReference type="Rhea" id="RHEA-COMP:10272"/>
        <dbReference type="ChEBI" id="CHEBI:15378"/>
        <dbReference type="ChEBI" id="CHEBI:30011"/>
        <dbReference type="ChEBI" id="CHEBI:57856"/>
        <dbReference type="ChEBI" id="CHEBI:59789"/>
        <dbReference type="ChEBI" id="CHEBI:61891"/>
        <dbReference type="EC" id="2.1.1.297"/>
    </reaction>
</comment>
<dbReference type="PANTHER" id="PTHR18895:SF74">
    <property type="entry name" value="MTRF1L RELEASE FACTOR GLUTAMINE METHYLTRANSFERASE"/>
    <property type="match status" value="1"/>
</dbReference>
<feature type="domain" description="Methyltransferase" evidence="5">
    <location>
        <begin position="107"/>
        <end position="186"/>
    </location>
</feature>
<feature type="binding site" evidence="4">
    <location>
        <position position="137"/>
    </location>
    <ligand>
        <name>S-adenosyl-L-methionine</name>
        <dbReference type="ChEBI" id="CHEBI:59789"/>
    </ligand>
</feature>
<dbReference type="InterPro" id="IPR040758">
    <property type="entry name" value="PrmC_N"/>
</dbReference>
<dbReference type="Pfam" id="PF17827">
    <property type="entry name" value="PrmC_N"/>
    <property type="match status" value="1"/>
</dbReference>
<dbReference type="GO" id="GO:0102559">
    <property type="term" value="F:peptide chain release factor N(5)-glutamine methyltransferase activity"/>
    <property type="evidence" value="ECO:0007669"/>
    <property type="project" value="UniProtKB-EC"/>
</dbReference>
<dbReference type="EC" id="2.1.1.297" evidence="4"/>
<dbReference type="Pfam" id="PF13847">
    <property type="entry name" value="Methyltransf_31"/>
    <property type="match status" value="1"/>
</dbReference>
<dbReference type="InterPro" id="IPR025714">
    <property type="entry name" value="Methyltranfer_dom"/>
</dbReference>
<reference evidence="7 8" key="1">
    <citation type="submission" date="2021-04" db="EMBL/GenBank/DDBJ databases">
        <authorList>
            <person name="Pira H."/>
            <person name="Risdian C."/>
            <person name="Wink J."/>
        </authorList>
    </citation>
    <scope>NUCLEOTIDE SEQUENCE [LARGE SCALE GENOMIC DNA]</scope>
    <source>
        <strain evidence="7 8">WH131</strain>
    </source>
</reference>
<dbReference type="InterPro" id="IPR004556">
    <property type="entry name" value="HemK-like"/>
</dbReference>
<dbReference type="GO" id="GO:0032259">
    <property type="term" value="P:methylation"/>
    <property type="evidence" value="ECO:0007669"/>
    <property type="project" value="UniProtKB-KW"/>
</dbReference>
<dbReference type="PROSITE" id="PS00092">
    <property type="entry name" value="N6_MTASE"/>
    <property type="match status" value="1"/>
</dbReference>
<evidence type="ECO:0000256" key="3">
    <source>
        <dbReference type="ARBA" id="ARBA00022691"/>
    </source>
</evidence>
<evidence type="ECO:0000256" key="1">
    <source>
        <dbReference type="ARBA" id="ARBA00022603"/>
    </source>
</evidence>
<evidence type="ECO:0000256" key="2">
    <source>
        <dbReference type="ARBA" id="ARBA00022679"/>
    </source>
</evidence>
<proteinExistence type="inferred from homology"/>
<dbReference type="InterPro" id="IPR050320">
    <property type="entry name" value="N5-glutamine_MTase"/>
</dbReference>
<organism evidence="7 8">
    <name type="scientific">Erythrobacter ani</name>
    <dbReference type="NCBI Taxonomy" id="2827235"/>
    <lineage>
        <taxon>Bacteria</taxon>
        <taxon>Pseudomonadati</taxon>
        <taxon>Pseudomonadota</taxon>
        <taxon>Alphaproteobacteria</taxon>
        <taxon>Sphingomonadales</taxon>
        <taxon>Erythrobacteraceae</taxon>
        <taxon>Erythrobacter/Porphyrobacter group</taxon>
        <taxon>Erythrobacter</taxon>
    </lineage>
</organism>
<keyword evidence="1 4" id="KW-0489">Methyltransferase</keyword>
<evidence type="ECO:0000259" key="5">
    <source>
        <dbReference type="Pfam" id="PF13847"/>
    </source>
</evidence>
<dbReference type="InterPro" id="IPR002052">
    <property type="entry name" value="DNA_methylase_N6_adenine_CS"/>
</dbReference>
<feature type="domain" description="Release factor glutamine methyltransferase N-terminal" evidence="6">
    <location>
        <begin position="5"/>
        <end position="71"/>
    </location>
</feature>
<evidence type="ECO:0000256" key="4">
    <source>
        <dbReference type="HAMAP-Rule" id="MF_02126"/>
    </source>
</evidence>
<comment type="similarity">
    <text evidence="4">Belongs to the protein N5-glutamine methyltransferase family. PrmC subfamily.</text>
</comment>
<keyword evidence="2 4" id="KW-0808">Transferase</keyword>
<protein>
    <recommendedName>
        <fullName evidence="4">Release factor glutamine methyltransferase</fullName>
        <shortName evidence="4">RF MTase</shortName>
        <ecNumber evidence="4">2.1.1.297</ecNumber>
    </recommendedName>
    <alternativeName>
        <fullName evidence="4">N5-glutamine methyltransferase PrmC</fullName>
    </alternativeName>
    <alternativeName>
        <fullName evidence="4">Protein-(glutamine-N5) MTase PrmC</fullName>
    </alternativeName>
    <alternativeName>
        <fullName evidence="4">Protein-glutamine N-methyltransferase PrmC</fullName>
    </alternativeName>
</protein>
<comment type="function">
    <text evidence="4">Methylates the class 1 translation termination release factors RF1/PrfA and RF2/PrfB on the glutamine residue of the universally conserved GGQ motif.</text>
</comment>
<dbReference type="RefSeq" id="WP_218316242.1">
    <property type="nucleotide sequence ID" value="NZ_JAGSPB010000001.1"/>
</dbReference>
<sequence>MTVAEAIRAATETLSNTSDTARLDAELLMAHALGMSRSDMLLRAMQDDAPGEFGPLVERRAGHEPVAYITGVQEFYGRTFAVAPGVLIPRGDSETLIEAALEVVPNAMRILDLGTGSGALLLTALLEYDGSTGIGIDASADALQIARKNAQSFGLDDARAQMTERSWLQDGWRDDLGEFDLILCNPPYVEENAALEPDVRDFEPGNALFAGPEGLDDYRIIIPQIGKHLNKGGAAIFEIGSNQVKDITEIARKAGFFVELRRDLANRPRALVFRT</sequence>
<feature type="binding site" evidence="4">
    <location>
        <position position="185"/>
    </location>
    <ligand>
        <name>S-adenosyl-L-methionine</name>
        <dbReference type="ChEBI" id="CHEBI:59789"/>
    </ligand>
</feature>